<gene>
    <name evidence="1" type="ORF">LCGC14_3135530</name>
</gene>
<sequence length="49" mass="5681">LEFAAYVVRLDAPYFSSRGLCRCVWAYVVRLDAPYFCFFGDIPRQADVL</sequence>
<comment type="caution">
    <text evidence="1">The sequence shown here is derived from an EMBL/GenBank/DDBJ whole genome shotgun (WGS) entry which is preliminary data.</text>
</comment>
<evidence type="ECO:0000313" key="1">
    <source>
        <dbReference type="EMBL" id="KKK49393.1"/>
    </source>
</evidence>
<reference evidence="1" key="1">
    <citation type="journal article" date="2015" name="Nature">
        <title>Complex archaea that bridge the gap between prokaryotes and eukaryotes.</title>
        <authorList>
            <person name="Spang A."/>
            <person name="Saw J.H."/>
            <person name="Jorgensen S.L."/>
            <person name="Zaremba-Niedzwiedzka K."/>
            <person name="Martijn J."/>
            <person name="Lind A.E."/>
            <person name="van Eijk R."/>
            <person name="Schleper C."/>
            <person name="Guy L."/>
            <person name="Ettema T.J."/>
        </authorList>
    </citation>
    <scope>NUCLEOTIDE SEQUENCE</scope>
</reference>
<protein>
    <submittedName>
        <fullName evidence="1">Uncharacterized protein</fullName>
    </submittedName>
</protein>
<proteinExistence type="predicted"/>
<organism evidence="1">
    <name type="scientific">marine sediment metagenome</name>
    <dbReference type="NCBI Taxonomy" id="412755"/>
    <lineage>
        <taxon>unclassified sequences</taxon>
        <taxon>metagenomes</taxon>
        <taxon>ecological metagenomes</taxon>
    </lineage>
</organism>
<dbReference type="AlphaFoldDB" id="A0A0F8VYG2"/>
<accession>A0A0F8VYG2</accession>
<feature type="non-terminal residue" evidence="1">
    <location>
        <position position="1"/>
    </location>
</feature>
<dbReference type="EMBL" id="LAZR01068571">
    <property type="protein sequence ID" value="KKK49393.1"/>
    <property type="molecule type" value="Genomic_DNA"/>
</dbReference>
<name>A0A0F8VYG2_9ZZZZ</name>